<dbReference type="Pfam" id="PF00561">
    <property type="entry name" value="Abhydrolase_1"/>
    <property type="match status" value="1"/>
</dbReference>
<dbReference type="GO" id="GO:0016787">
    <property type="term" value="F:hydrolase activity"/>
    <property type="evidence" value="ECO:0007669"/>
    <property type="project" value="UniProtKB-KW"/>
</dbReference>
<dbReference type="PANTHER" id="PTHR43798">
    <property type="entry name" value="MONOACYLGLYCEROL LIPASE"/>
    <property type="match status" value="1"/>
</dbReference>
<dbReference type="InterPro" id="IPR029058">
    <property type="entry name" value="AB_hydrolase_fold"/>
</dbReference>
<evidence type="ECO:0000259" key="1">
    <source>
        <dbReference type="Pfam" id="PF00561"/>
    </source>
</evidence>
<dbReference type="EMBL" id="CP095074">
    <property type="protein sequence ID" value="UOQ94205.1"/>
    <property type="molecule type" value="Genomic_DNA"/>
</dbReference>
<dbReference type="Proteomes" id="UP000831880">
    <property type="component" value="Chromosome"/>
</dbReference>
<proteinExistence type="predicted"/>
<accession>A0ABY4H2Q9</accession>
<name>A0ABY4H2Q9_9BACI</name>
<dbReference type="InterPro" id="IPR000073">
    <property type="entry name" value="AB_hydrolase_1"/>
</dbReference>
<keyword evidence="3" id="KW-1185">Reference proteome</keyword>
<reference evidence="2 3" key="1">
    <citation type="submission" date="2022-04" db="EMBL/GenBank/DDBJ databases">
        <title>Halobacillus sp. isolated from saltern.</title>
        <authorList>
            <person name="Won M."/>
            <person name="Lee C.-M."/>
            <person name="Woen H.-Y."/>
            <person name="Kwon S.-W."/>
        </authorList>
    </citation>
    <scope>NUCLEOTIDE SEQUENCE [LARGE SCALE GENOMIC DNA]</scope>
    <source>
        <strain evidence="2 3">SSTM10-2</strain>
    </source>
</reference>
<organism evidence="2 3">
    <name type="scientific">Halobacillus shinanisalinarum</name>
    <dbReference type="NCBI Taxonomy" id="2932258"/>
    <lineage>
        <taxon>Bacteria</taxon>
        <taxon>Bacillati</taxon>
        <taxon>Bacillota</taxon>
        <taxon>Bacilli</taxon>
        <taxon>Bacillales</taxon>
        <taxon>Bacillaceae</taxon>
        <taxon>Halobacillus</taxon>
    </lineage>
</organism>
<dbReference type="SUPFAM" id="SSF53474">
    <property type="entry name" value="alpha/beta-Hydrolases"/>
    <property type="match status" value="1"/>
</dbReference>
<evidence type="ECO:0000313" key="2">
    <source>
        <dbReference type="EMBL" id="UOQ94205.1"/>
    </source>
</evidence>
<evidence type="ECO:0000313" key="3">
    <source>
        <dbReference type="Proteomes" id="UP000831880"/>
    </source>
</evidence>
<dbReference type="InterPro" id="IPR050266">
    <property type="entry name" value="AB_hydrolase_sf"/>
</dbReference>
<protein>
    <submittedName>
        <fullName evidence="2">Alpha/beta fold hydrolase</fullName>
    </submittedName>
</protein>
<feature type="domain" description="AB hydrolase-1" evidence="1">
    <location>
        <begin position="20"/>
        <end position="95"/>
    </location>
</feature>
<dbReference type="PANTHER" id="PTHR43798:SF20">
    <property type="entry name" value="2-SUCCINYL-6-HYDROXY-2,4-CYCLOHEXADIENE-1-CARBOXYLATE SYNTHASE-RELATED"/>
    <property type="match status" value="1"/>
</dbReference>
<sequence length="110" mass="12327">MYIKLKERTYWVEDDGKGIPLLMFHGFTGSGRTFTKINQLFTSSIRTICIDLPGHGKTGSIGEITMEQFASDLTEILDELNLSSVQVLGYSMGGGRHYLWLCFIPNMCPS</sequence>
<keyword evidence="2" id="KW-0378">Hydrolase</keyword>
<gene>
    <name evidence="2" type="ORF">MUO14_04375</name>
</gene>
<dbReference type="Gene3D" id="3.40.50.1820">
    <property type="entry name" value="alpha/beta hydrolase"/>
    <property type="match status" value="1"/>
</dbReference>